<evidence type="ECO:0000313" key="2">
    <source>
        <dbReference type="EMBL" id="VTQ96057.1"/>
    </source>
</evidence>
<sequence length="146" mass="17228">MKIKILLDKLINREDLVIKTHPDNSEFVENLKDYLERDSKITVINAKNNRKIKVDIHSILVFQSEGNMCCLKMKTGELYLINKRLKELESLGYRHFIKINNQTIINMNEIQEFSGATNARLEVIMSDKTSYFVNRHYVKLIKERLL</sequence>
<dbReference type="KEGG" id="hhw:NCTC503_02629"/>
<dbReference type="PROSITE" id="PS50930">
    <property type="entry name" value="HTH_LYTTR"/>
    <property type="match status" value="1"/>
</dbReference>
<dbReference type="RefSeq" id="WP_138211117.1">
    <property type="nucleotide sequence ID" value="NZ_CBCRUQ010000007.1"/>
</dbReference>
<gene>
    <name evidence="2" type="ORF">NCTC503_02629</name>
</gene>
<reference evidence="2 3" key="1">
    <citation type="submission" date="2019-05" db="EMBL/GenBank/DDBJ databases">
        <authorList>
            <consortium name="Pathogen Informatics"/>
        </authorList>
    </citation>
    <scope>NUCLEOTIDE SEQUENCE [LARGE SCALE GENOMIC DNA]</scope>
    <source>
        <strain evidence="2 3">NCTC503</strain>
    </source>
</reference>
<proteinExistence type="predicted"/>
<accession>A0A4V6KEX2</accession>
<name>A0A4V6KEX2_HATHI</name>
<dbReference type="OrthoDB" id="3186525at2"/>
<dbReference type="Proteomes" id="UP000308489">
    <property type="component" value="Chromosome 1"/>
</dbReference>
<dbReference type="AlphaFoldDB" id="A0A4V6KEX2"/>
<dbReference type="InterPro" id="IPR007492">
    <property type="entry name" value="LytTR_DNA-bd_dom"/>
</dbReference>
<dbReference type="EMBL" id="LR590481">
    <property type="protein sequence ID" value="VTQ96057.1"/>
    <property type="molecule type" value="Genomic_DNA"/>
</dbReference>
<feature type="domain" description="HTH LytTR-type" evidence="1">
    <location>
        <begin position="44"/>
        <end position="146"/>
    </location>
</feature>
<keyword evidence="3" id="KW-1185">Reference proteome</keyword>
<protein>
    <submittedName>
        <fullName evidence="2">LytR family transcriptional regulator</fullName>
    </submittedName>
</protein>
<dbReference type="SMART" id="SM00850">
    <property type="entry name" value="LytTR"/>
    <property type="match status" value="1"/>
</dbReference>
<dbReference type="GO" id="GO:0003677">
    <property type="term" value="F:DNA binding"/>
    <property type="evidence" value="ECO:0007669"/>
    <property type="project" value="InterPro"/>
</dbReference>
<evidence type="ECO:0000259" key="1">
    <source>
        <dbReference type="PROSITE" id="PS50930"/>
    </source>
</evidence>
<dbReference type="Gene3D" id="2.40.50.1020">
    <property type="entry name" value="LytTr DNA-binding domain"/>
    <property type="match status" value="1"/>
</dbReference>
<organism evidence="2 3">
    <name type="scientific">Hathewaya histolytica</name>
    <name type="common">Clostridium histolyticum</name>
    <dbReference type="NCBI Taxonomy" id="1498"/>
    <lineage>
        <taxon>Bacteria</taxon>
        <taxon>Bacillati</taxon>
        <taxon>Bacillota</taxon>
        <taxon>Clostridia</taxon>
        <taxon>Eubacteriales</taxon>
        <taxon>Clostridiaceae</taxon>
        <taxon>Hathewaya</taxon>
    </lineage>
</organism>
<evidence type="ECO:0000313" key="3">
    <source>
        <dbReference type="Proteomes" id="UP000308489"/>
    </source>
</evidence>
<dbReference type="Pfam" id="PF04397">
    <property type="entry name" value="LytTR"/>
    <property type="match status" value="1"/>
</dbReference>